<feature type="domain" description="Chalcone isomerase" evidence="2">
    <location>
        <begin position="21"/>
        <end position="185"/>
    </location>
</feature>
<dbReference type="InterPro" id="IPR016087">
    <property type="entry name" value="Chalcone_isomerase"/>
</dbReference>
<dbReference type="RefSeq" id="WP_091315776.1">
    <property type="nucleotide sequence ID" value="NZ_CBCSJU010000010.1"/>
</dbReference>
<dbReference type="InterPro" id="IPR036298">
    <property type="entry name" value="Chalcone_isomerase_sf"/>
</dbReference>
<evidence type="ECO:0000256" key="1">
    <source>
        <dbReference type="SAM" id="SignalP"/>
    </source>
</evidence>
<keyword evidence="1" id="KW-0732">Signal</keyword>
<dbReference type="InterPro" id="IPR016088">
    <property type="entry name" value="Chalcone_isomerase_3-sand"/>
</dbReference>
<accession>A0A1H6Y9H0</accession>
<keyword evidence="4" id="KW-1185">Reference proteome</keyword>
<evidence type="ECO:0000313" key="4">
    <source>
        <dbReference type="Proteomes" id="UP000199702"/>
    </source>
</evidence>
<feature type="chain" id="PRO_5011439779" evidence="1">
    <location>
        <begin position="20"/>
        <end position="186"/>
    </location>
</feature>
<dbReference type="Pfam" id="PF16036">
    <property type="entry name" value="Chalcone_3"/>
    <property type="match status" value="1"/>
</dbReference>
<dbReference type="OrthoDB" id="270742at2"/>
<gene>
    <name evidence="3" type="ORF">SAMN05660918_0069</name>
</gene>
<organism evidence="3 4">
    <name type="scientific">Flavobacterium terrigena</name>
    <dbReference type="NCBI Taxonomy" id="402734"/>
    <lineage>
        <taxon>Bacteria</taxon>
        <taxon>Pseudomonadati</taxon>
        <taxon>Bacteroidota</taxon>
        <taxon>Flavobacteriia</taxon>
        <taxon>Flavobacteriales</taxon>
        <taxon>Flavobacteriaceae</taxon>
        <taxon>Flavobacterium</taxon>
    </lineage>
</organism>
<dbReference type="SUPFAM" id="SSF54626">
    <property type="entry name" value="Chalcone isomerase"/>
    <property type="match status" value="1"/>
</dbReference>
<evidence type="ECO:0000313" key="3">
    <source>
        <dbReference type="EMBL" id="SEJ33842.1"/>
    </source>
</evidence>
<dbReference type="STRING" id="402734.SAMN05660918_0069"/>
<proteinExistence type="predicted"/>
<dbReference type="AlphaFoldDB" id="A0A1H6Y9H0"/>
<sequence>MKKQILTLFIAFTAIFASAQKTIGDVKVDAKLAVEGQNLTLNGAGTREKMFMDMYVGSLYVTKKSTDGNAISAANEAMAIKLNIVSGLITSEKMISAINEGFENSTGNKTAPLKAKIDKFKGFFKDKINKKDIFIIVYVPGEGVSVYKNGTKKGTIDGLDFKKALFGIWLGNKPADDDLKEGMLGK</sequence>
<dbReference type="EMBL" id="FNYA01000010">
    <property type="protein sequence ID" value="SEJ33842.1"/>
    <property type="molecule type" value="Genomic_DNA"/>
</dbReference>
<feature type="signal peptide" evidence="1">
    <location>
        <begin position="1"/>
        <end position="19"/>
    </location>
</feature>
<name>A0A1H6Y9H0_9FLAO</name>
<dbReference type="Gene3D" id="3.50.70.10">
    <property type="match status" value="1"/>
</dbReference>
<evidence type="ECO:0000259" key="2">
    <source>
        <dbReference type="Pfam" id="PF16036"/>
    </source>
</evidence>
<keyword evidence="3" id="KW-0413">Isomerase</keyword>
<protein>
    <submittedName>
        <fullName evidence="3">Chalcone isomerase-like</fullName>
    </submittedName>
</protein>
<reference evidence="4" key="1">
    <citation type="submission" date="2016-10" db="EMBL/GenBank/DDBJ databases">
        <authorList>
            <person name="Varghese N."/>
            <person name="Submissions S."/>
        </authorList>
    </citation>
    <scope>NUCLEOTIDE SEQUENCE [LARGE SCALE GENOMIC DNA]</scope>
    <source>
        <strain evidence="4">DSM 17934</strain>
    </source>
</reference>
<dbReference type="Proteomes" id="UP000199702">
    <property type="component" value="Unassembled WGS sequence"/>
</dbReference>
<dbReference type="GO" id="GO:0016872">
    <property type="term" value="F:intramolecular lyase activity"/>
    <property type="evidence" value="ECO:0007669"/>
    <property type="project" value="InterPro"/>
</dbReference>